<dbReference type="FunFam" id="3.40.50.12780:FF:000012">
    <property type="entry name" value="Non-ribosomal peptide synthetase"/>
    <property type="match status" value="2"/>
</dbReference>
<keyword evidence="3" id="KW-0596">Phosphopantetheine</keyword>
<sequence length="4952" mass="533027">MTEAVDLPLSAGQAEIWFDEKLNGRGVAYNSAGYLDIRGPLDVPALIAAARGLVDEAECTRTRYVEVDGAPRQVVTPLPELPLVELALTADEAADWMRADLATPFSLDEFPLFRLAVIRVAEDRHFFYMRIHHLLCDGYSQVVFWRRLAELYAGVDGTPIPPLSALLEGERAYEESAAAVKDKDFWAAAFEDTPDLVSLSTRAASGPEVRGFLRRTDVLSKDTARALRELASRSASTWPAVVLSAVAVYTQRLTGVGDVLLTLPATARMGATMRAVPGMVANYLPLRVPVRPRETRSDLLRRTSRELAKALKHQRHRVSRIRRGMGLATDDRRPFGPFVNILPQQTTFALGGCEVEVNNLSTGLIEDLMLTVVDAPDGGLEVHLNGNPELYTDEEARAHLARFTAFLERFARADDDEPLARLEVLDPAERSAWLGATTGATRPDAFTDVVEQVRSFAALRPHAVAVVEDDFDVTYSSLVARASALSRALSRALVGADLVGVLAAPGAGFVSAVLGVLGAGAAYVPLDTRAPAVRTAELVRDNGITRLVVDPAHRALAREIGVEAVVLDGAEDTDLAPVLGGPDDLAYVIFTSGSTGKPKGAMVHRRGMVNHLLAKVEDLGLTDRDSVVQNAPLTFDISVWQMLAPLVAGGRVRVVGRETAADPDQLFGLVADERISVLELVPSLLRAALDAWDVVEARPKLPSLRHLVVTGEALPPDLCLRWFARFPTVPLVNAYGPTECSDDVTHAFVTVEDAAGTTRVPIGRAVRNTILYVLGDDLGPVPTGVPGELYVGGVGVGRGYLGDPKRTAAAFMADPFSGGRMYRTGDRVVRREDGQLEFLERRDHQVKVRGHRIELGEIETTLRGLSGIADAAVRVAPDASGGKRLVGYVVASNGRPLGDLRARLGEVLPEHLVPSAFVELPELPLTPHGKVDRKALPEPDPTAGVRGRAPRTPRERVLCEVVAEVLGLRDVGPDDDFFTLGGDSISSIQVVSRARRAGVVFTSRDVLKHRTPAAIAAMAADANGVQVAADDGVGEIELTPIAHQLREDLSELTDVTRQYSQYVVLHVPTGLDAVKLAGAVQAVLDHHDALRAKLSVPLPGLWSMEVLPVGAIRATKLVRRAQLAETDDLDEAVAEEVARARAALAPEEGRVLQAVLVDSGVEARLVLVVHHLVVDGVTWRIIVPDLADALAGTPLQPVGTSYRRWSKVLAEHARAGARVTELPLWADQLQRGDVPLGSRPLDPARDTYGTARSLRLVLPTEPTAALLTRVPAAFHAEINDVLLAGLAVAVADWRRRRLGAADPAVLVEVEGHGREQVADELDLSRTAGWFTSVFPLRVDPGELDRADLWAGGASAGAAIKRVKEQLRALPDHGIGFGLLRYLNPQTVGALARFGTPQIGFNYLGRVTAGDGGEWSLDAATAIGTGVHPDMPLRHVLAVTPVTEDGPHGPTLVADWLWADGLLSDSDVEDVARTWFRALEAFVEHAALPGAGGHSPSDFDLVDLTEPEIADLERETGSVLDVLPLSPLQKGLLFQAEFDRDGADVYTLQVVVDVEGALDVGAFRAAAEALLRRHPNLRASFHSRPSGDAVQVVPVSAALPWEEVDLTGMDPDDAARELARLTDADWVRRFDMADPPLLRFTAVRLADDRFRLIWAVHHILVDGWSMPIFARELFTLTANGADPTALPPVAPSRGYLEWLARQDEQAAREAWRTALDGVDEATRIGPAERARVTEPPASLVVDLPEDFTRTLSNWARARGLTLNTVMQGAWAILLGRLTGRHDVVFGAVHSGRPVDLPGMESMVGLFLNTLPVRVRLDPAAPVSDLLARVQDEQFDLAPHHFLGLAEVQQLTGVGELFDTVVSFHNYPMDTDDLSGIIPGVRLTGAEGRLVAEYPFALSVYPGREVRLLAQYRSDIFGEDHIRSVVDRFTRLLRTLVEDPDVRVGRIDLLAPDERARVLHEWGGTIQPVPDVVVTDLFEARASAAPDSTAAVFGGERLTYAELNARANRLARMLVARGAGPEGVVALAMPRSLEMLVAVLAVLKAGAAYLPIDAKYPADRVDYLITDATPSLLLSTVDVAATLDVDVEVVAIDAVDLSGYPDGDLTDDHRVAPLRPHHPAYVIHTSGSTGKPKGVVVDHAGFVAMVLSLIDKFRVTPDTRVLQFASYSFDATVWEMGLALCGGGTVVVAGDDARGPGRALIDLINDQGVNLAALPPVVAGGMPEGTVLPADLTMVVAGEACPPEVVARWSVTHRMFNGYGPTESVLAATVGGPLSPGGRPPIGRPTAAHRVYVLDPLLQPVPVGVTGELYVSGGLARGYLNRPGLTAERFVADPFGGPGDRMYRTGDLVKWHPDGQLDYLGRADDQVQLRGFRIELGEIESALLAHDDVNLAVAVVREDEEGDRKLVAYLVTDDGKTVPAGLRERLVEALPEYMVPSAIVVLDELPLTTQGKLDRKALPAPDFAGQTRGRGPRNPIEEILCGVFADVLQLPQVGIDDDFFALGGHSLLATKVISRARAALGVELPIRALFEARTVAGVAEQVGGASDARPPLRPYARDERIPLSFAQRRLWFLDRFEDGTTGTYNVPMAVRLSGDLDLPALRGALRDLVQRHEILRSVFPDVEGTPYQRVVDVPADYPELPLTRLPEAELSDVLTAEADRGFDLATEPVVRARLFGVGPSEHVLLLVFHHIAFDGWSIAPLVEDLATAYRARVAGTRPDWSPLAVQYADYALWQQDLLGDETDTGSLLSRQLAYWTQALAGVPEELELPTDFPRPAVSTYDGDELRFEVDAELYHRVVALARETGASVFMVFQAALSALLTKLGAGTDIPLGTPTAGRTDDELGALIGFFVNTLVLRTDTGGDPTFAELLHRVRDTNLAAYQHQDVPFEHLVDKLNPERSLNKQPLFQVMLALNSSDDIPLHLPGLTGRVEPVRSQRAKFDFTVLLEERYAEGVPAGMHGVLEYSTELFTEASARRLAQRLVAFLRTVVTDPTAPLSRFDVLDEAERAHVLAAGTGPVRPQAYEGVVERVRRLALERPDAVAVTDDRGGVTYAELVGRASALSRRVGDGLTAVLAAPGVGFVTAVLGVLGAGGAYVPLDVQAPVARVAALLADCGARRLAVDEAHLELAREVAGDVEVVVLDGAVDAELAPALGAPDDLAYVIFTSGSTGKPKGAMVHRRGMVNHLWCKVDDLEVSSSDKIVHNAPVTFDISVWQMLTALMAGGQVRVTGRDTAVDPNALFATVPDEGVTILEVVPSLLRAALDAWDITEETPALPGLRWLVVTGEALPPDLCHRWFARYPDIPLVNAYGPTECSDDVTHAVIRHGDPLGGARVPIGRPVRNTRLYVLGDDLRPVPAGVAGELYVGGIGVGRGYLGDRAKTAVTFLGDPFGEPGTRMYRTGDRVVLRPDGQLEFLERRDHQVKVRGHRIELGEVEAALRAVPEVGDAAVAVGGDQGGHKRLIGYLVAAPGAVLDVAAVREALGGSLPDYMVPAAMVVLDALPLTPNGKVDRKALPEPDLAAGARGRGPATPVEEILSGVFGEVLGTAEVGVEDDFFELGGHSLLATRVVSRVRTVLGVELPVRALFEARTVAGLARLVVGADRARPALRPVERSGDEGLPLSFAQRRLWFLNQLEEGSTGTYNIPLAVRLTGALDVPALAAAVDDVVARNEILRTVFPDVDGVPYQRVLPARPGALVTGRADDLPATLAAEVDRGFDLGAEPALRARLYEVGEREHVLLLVFHHIAFDGWSTAPLARDLATAYAARRTGEAPSWQPLPAQYADYAVWQREWLGDEHDPKSVLAEQLAYWTRALADLPEELDLPADFPRPPVSDHEGDVRQFAVPPELHAGLLALSRETGASVFMLMQAAVSALLTKLGAGTDIPLGSPIAGRTDEALHDMVGFFVNTLVLRTDTGGDPTFRELVRRVRETDLAAYAHQDLPFEYLVEALNPTRSLARHPLFQVMLAFQNDDDATEALPGVQAAVEPMKAERSKFDLTFDLVERHVDGVPAGMDGVLAYRTDLFRRATADSIAQRLVRVLTAVVADPDAPLSDVDVLSPAERHRILIEWNDTARRFDRALVPDLVADRTKQIPGVTALAGPGGELTYRQLGARSNRLARELIRRGAGPEKIVAIAVPRSADLVVAALAVLKSGAAFLPVDPDHPADRVRLTLADASPVLVVTTGAAGLPDDGTPRLLLDAPEVEKVLRGRGGAGELTDRDRLAPLRPEHPAYVIYTSGSTGKPKGVVVPHRALRNLIADMRLRLAMSRDDRLLAVTTFGFDISILEIFVPLVSGATLVVADRDVVRDPVALGAAVVDTRTTVMQATPSLWQALVEHDPAALRRLRVVLTGGEALSESLAASLHEHAHDVRNVYGPTETTIWSTVAAVDGGRPTIGKPIANTKVYVLDHALRPVPVGVPGELYIGGDGLARGYLGRTALTADRFPADPFAGPGERMYRTGDVVRWDAEGEIEFLGRRDHQVKVRGFRIELGEVEAALRAVPEVADAVVVASRGRLVGYLVPVAGAEVPEPAVVRRRIGESLPDYMVPSALVALERFPLNTNGKVDRAALPAPDFADRTPSREPATAAERLLCDVFADVLGVPSVRVDDDFFELGGHSLLATGVVSRARKAGLRFTIADVFVHKTAAGLASVAEVRDAPSAGASAVARVFDEVRALEHGDDPLDPFAVVLPIRPSGSRPPLFVLHSGLGSSLPYVGLARAVDPDVPIYGIQSPSVGQLAPLPESIEEVAALYVGHVKAVQPEGPYHLLGWSFGGVLAHEMAVRLQAEGDEVALVANLDGYPHRPGTEDEDLAPDELLLRVMEQIGHDRREFAGRALEPGDVVEVLRRDRHPLAELGEERLLAMLAVVRNHGRIMEGFTPSTLRGDLVLFSATADRTEDEITELADAWTSHVDGQVRVHRVPCGHEYMMHPEPQALIGAAVADELRRVQGNHSGEARP</sequence>
<feature type="domain" description="Carrier" evidence="8">
    <location>
        <begin position="949"/>
        <end position="1023"/>
    </location>
</feature>
<dbReference type="Proteomes" id="UP000316628">
    <property type="component" value="Unassembled WGS sequence"/>
</dbReference>
<dbReference type="InterPro" id="IPR020806">
    <property type="entry name" value="PKS_PP-bd"/>
</dbReference>
<dbReference type="InterPro" id="IPR023213">
    <property type="entry name" value="CAT-like_dom_sf"/>
</dbReference>
<dbReference type="InterPro" id="IPR010071">
    <property type="entry name" value="AA_adenyl_dom"/>
</dbReference>
<dbReference type="InterPro" id="IPR042099">
    <property type="entry name" value="ANL_N_sf"/>
</dbReference>
<dbReference type="PROSITE" id="PS00455">
    <property type="entry name" value="AMP_BINDING"/>
    <property type="match status" value="4"/>
</dbReference>
<dbReference type="CDD" id="cd19543">
    <property type="entry name" value="DCL_NRPS"/>
    <property type="match status" value="1"/>
</dbReference>
<dbReference type="GO" id="GO:0003824">
    <property type="term" value="F:catalytic activity"/>
    <property type="evidence" value="ECO:0007669"/>
    <property type="project" value="InterPro"/>
</dbReference>
<dbReference type="Pfam" id="PF13193">
    <property type="entry name" value="AMP-binding_C"/>
    <property type="match status" value="4"/>
</dbReference>
<dbReference type="Gene3D" id="3.40.50.1820">
    <property type="entry name" value="alpha/beta hydrolase"/>
    <property type="match status" value="1"/>
</dbReference>
<dbReference type="Pfam" id="PF00975">
    <property type="entry name" value="Thioesterase"/>
    <property type="match status" value="1"/>
</dbReference>
<dbReference type="FunFam" id="3.40.50.980:FF:000001">
    <property type="entry name" value="Non-ribosomal peptide synthetase"/>
    <property type="match status" value="2"/>
</dbReference>
<dbReference type="Pfam" id="PF00668">
    <property type="entry name" value="Condensation"/>
    <property type="match status" value="5"/>
</dbReference>
<keyword evidence="10" id="KW-1185">Reference proteome</keyword>
<dbReference type="Gene3D" id="1.10.1200.10">
    <property type="entry name" value="ACP-like"/>
    <property type="match status" value="3"/>
</dbReference>
<dbReference type="NCBIfam" id="TIGR01720">
    <property type="entry name" value="NRPS-para261"/>
    <property type="match status" value="1"/>
</dbReference>
<dbReference type="GO" id="GO:0072330">
    <property type="term" value="P:monocarboxylic acid biosynthetic process"/>
    <property type="evidence" value="ECO:0007669"/>
    <property type="project" value="UniProtKB-ARBA"/>
</dbReference>
<dbReference type="GO" id="GO:0031177">
    <property type="term" value="F:phosphopantetheine binding"/>
    <property type="evidence" value="ECO:0007669"/>
    <property type="project" value="InterPro"/>
</dbReference>
<dbReference type="PROSITE" id="PS50075">
    <property type="entry name" value="CARRIER"/>
    <property type="match status" value="4"/>
</dbReference>
<dbReference type="GO" id="GO:0044550">
    <property type="term" value="P:secondary metabolite biosynthetic process"/>
    <property type="evidence" value="ECO:0007669"/>
    <property type="project" value="UniProtKB-ARBA"/>
</dbReference>
<dbReference type="InterPro" id="IPR020845">
    <property type="entry name" value="AMP-binding_CS"/>
</dbReference>
<dbReference type="InterPro" id="IPR036736">
    <property type="entry name" value="ACP-like_sf"/>
</dbReference>
<dbReference type="EMBL" id="VFPP01000001">
    <property type="protein sequence ID" value="TQM84861.1"/>
    <property type="molecule type" value="Genomic_DNA"/>
</dbReference>
<dbReference type="InterPro" id="IPR029058">
    <property type="entry name" value="AB_hydrolase_fold"/>
</dbReference>
<dbReference type="SUPFAM" id="SSF56801">
    <property type="entry name" value="Acetyl-CoA synthetase-like"/>
    <property type="match status" value="4"/>
</dbReference>
<dbReference type="InterPro" id="IPR020802">
    <property type="entry name" value="TesA-like"/>
</dbReference>
<dbReference type="SUPFAM" id="SSF52777">
    <property type="entry name" value="CoA-dependent acyltransferases"/>
    <property type="match status" value="10"/>
</dbReference>
<feature type="domain" description="Carrier" evidence="8">
    <location>
        <begin position="3525"/>
        <end position="3600"/>
    </location>
</feature>
<protein>
    <submittedName>
        <fullName evidence="9">Non-ribosomal peptide synthase protein (TIGR01720 family)/amino acid adenylation domain-containing protein</fullName>
    </submittedName>
</protein>
<keyword evidence="5" id="KW-0677">Repeat</keyword>
<dbReference type="FunFam" id="2.30.38.10:FF:000001">
    <property type="entry name" value="Non-ribosomal peptide synthetase PvdI"/>
    <property type="match status" value="3"/>
</dbReference>
<dbReference type="InterPro" id="IPR025110">
    <property type="entry name" value="AMP-bd_C"/>
</dbReference>
<feature type="domain" description="Carrier" evidence="8">
    <location>
        <begin position="4578"/>
        <end position="4652"/>
    </location>
</feature>
<proteinExistence type="inferred from homology"/>
<dbReference type="Gene3D" id="3.40.50.12780">
    <property type="entry name" value="N-terminal domain of ligase-like"/>
    <property type="match status" value="2"/>
</dbReference>
<evidence type="ECO:0000313" key="10">
    <source>
        <dbReference type="Proteomes" id="UP000316628"/>
    </source>
</evidence>
<dbReference type="Pfam" id="PF00550">
    <property type="entry name" value="PP-binding"/>
    <property type="match status" value="4"/>
</dbReference>
<dbReference type="FunFam" id="1.10.1200.10:FF:000016">
    <property type="entry name" value="Non-ribosomal peptide synthase"/>
    <property type="match status" value="1"/>
</dbReference>
<reference evidence="9 10" key="1">
    <citation type="submission" date="2019-06" db="EMBL/GenBank/DDBJ databases">
        <title>Sequencing the genomes of 1000 actinobacteria strains.</title>
        <authorList>
            <person name="Klenk H.-P."/>
        </authorList>
    </citation>
    <scope>NUCLEOTIDE SEQUENCE [LARGE SCALE GENOMIC DNA]</scope>
    <source>
        <strain evidence="9 10">DSM 45456</strain>
    </source>
</reference>
<organism evidence="9 10">
    <name type="scientific">Saccharothrix saharensis</name>
    <dbReference type="NCBI Taxonomy" id="571190"/>
    <lineage>
        <taxon>Bacteria</taxon>
        <taxon>Bacillati</taxon>
        <taxon>Actinomycetota</taxon>
        <taxon>Actinomycetes</taxon>
        <taxon>Pseudonocardiales</taxon>
        <taxon>Pseudonocardiaceae</taxon>
        <taxon>Saccharothrix</taxon>
    </lineage>
</organism>
<dbReference type="PROSITE" id="PS00012">
    <property type="entry name" value="PHOSPHOPANTETHEINE"/>
    <property type="match status" value="4"/>
</dbReference>
<dbReference type="Gene3D" id="2.30.38.10">
    <property type="entry name" value="Luciferase, Domain 3"/>
    <property type="match status" value="2"/>
</dbReference>
<dbReference type="FunFam" id="3.30.300.30:FF:000010">
    <property type="entry name" value="Enterobactin synthetase component F"/>
    <property type="match status" value="3"/>
</dbReference>
<comment type="similarity">
    <text evidence="2">Belongs to the ATP-dependent AMP-binding enzyme family.</text>
</comment>
<evidence type="ECO:0000256" key="6">
    <source>
        <dbReference type="ARBA" id="ARBA00023194"/>
    </source>
</evidence>
<evidence type="ECO:0000256" key="1">
    <source>
        <dbReference type="ARBA" id="ARBA00001957"/>
    </source>
</evidence>
<dbReference type="GO" id="GO:0017000">
    <property type="term" value="P:antibiotic biosynthetic process"/>
    <property type="evidence" value="ECO:0007669"/>
    <property type="project" value="UniProtKB-KW"/>
</dbReference>
<dbReference type="InterPro" id="IPR045851">
    <property type="entry name" value="AMP-bd_C_sf"/>
</dbReference>
<dbReference type="SUPFAM" id="SSF53474">
    <property type="entry name" value="alpha/beta-Hydrolases"/>
    <property type="match status" value="1"/>
</dbReference>
<dbReference type="Gene3D" id="3.40.50.980">
    <property type="match status" value="4"/>
</dbReference>
<evidence type="ECO:0000313" key="9">
    <source>
        <dbReference type="EMBL" id="TQM84861.1"/>
    </source>
</evidence>
<dbReference type="NCBIfam" id="TIGR01733">
    <property type="entry name" value="AA-adenyl-dom"/>
    <property type="match status" value="4"/>
</dbReference>
<evidence type="ECO:0000256" key="3">
    <source>
        <dbReference type="ARBA" id="ARBA00022450"/>
    </source>
</evidence>
<dbReference type="InterPro" id="IPR000873">
    <property type="entry name" value="AMP-dep_synth/lig_dom"/>
</dbReference>
<feature type="domain" description="Carrier" evidence="8">
    <location>
        <begin position="2469"/>
        <end position="2544"/>
    </location>
</feature>
<dbReference type="CDD" id="cd05930">
    <property type="entry name" value="A_NRPS"/>
    <property type="match status" value="3"/>
</dbReference>
<gene>
    <name evidence="9" type="ORF">FHX81_7321</name>
</gene>
<dbReference type="Gene3D" id="3.30.559.30">
    <property type="entry name" value="Nonribosomal peptide synthetase, condensation domain"/>
    <property type="match status" value="5"/>
</dbReference>
<dbReference type="Pfam" id="PF00501">
    <property type="entry name" value="AMP-binding"/>
    <property type="match status" value="4"/>
</dbReference>
<dbReference type="GO" id="GO:0008610">
    <property type="term" value="P:lipid biosynthetic process"/>
    <property type="evidence" value="ECO:0007669"/>
    <property type="project" value="UniProtKB-ARBA"/>
</dbReference>
<dbReference type="FunFam" id="3.30.559.30:FF:000001">
    <property type="entry name" value="Non-ribosomal peptide synthetase"/>
    <property type="match status" value="1"/>
</dbReference>
<dbReference type="InterPro" id="IPR009081">
    <property type="entry name" value="PP-bd_ACP"/>
</dbReference>
<dbReference type="CDD" id="cd19540">
    <property type="entry name" value="LCL_NRPS-like"/>
    <property type="match status" value="2"/>
</dbReference>
<dbReference type="SMART" id="SM00823">
    <property type="entry name" value="PKS_PP"/>
    <property type="match status" value="4"/>
</dbReference>
<evidence type="ECO:0000256" key="2">
    <source>
        <dbReference type="ARBA" id="ARBA00006432"/>
    </source>
</evidence>
<keyword evidence="6" id="KW-0045">Antibiotic biosynthesis</keyword>
<keyword evidence="4" id="KW-0597">Phosphoprotein</keyword>
<dbReference type="FunFam" id="1.10.1200.10:FF:000005">
    <property type="entry name" value="Nonribosomal peptide synthetase 1"/>
    <property type="match status" value="2"/>
</dbReference>
<dbReference type="GO" id="GO:0043041">
    <property type="term" value="P:amino acid activation for nonribosomal peptide biosynthetic process"/>
    <property type="evidence" value="ECO:0007669"/>
    <property type="project" value="TreeGrafter"/>
</dbReference>
<dbReference type="InterPro" id="IPR001242">
    <property type="entry name" value="Condensation_dom"/>
</dbReference>
<dbReference type="SMART" id="SM00824">
    <property type="entry name" value="PKS_TE"/>
    <property type="match status" value="1"/>
</dbReference>
<evidence type="ECO:0000259" key="8">
    <source>
        <dbReference type="PROSITE" id="PS50075"/>
    </source>
</evidence>
<dbReference type="InterPro" id="IPR006162">
    <property type="entry name" value="Ppantetheine_attach_site"/>
</dbReference>
<dbReference type="InterPro" id="IPR010060">
    <property type="entry name" value="NRPS_synth"/>
</dbReference>
<dbReference type="PANTHER" id="PTHR45527:SF1">
    <property type="entry name" value="FATTY ACID SYNTHASE"/>
    <property type="match status" value="1"/>
</dbReference>
<evidence type="ECO:0000256" key="5">
    <source>
        <dbReference type="ARBA" id="ARBA00022737"/>
    </source>
</evidence>
<dbReference type="GO" id="GO:0005737">
    <property type="term" value="C:cytoplasm"/>
    <property type="evidence" value="ECO:0007669"/>
    <property type="project" value="TreeGrafter"/>
</dbReference>
<dbReference type="NCBIfam" id="NF003417">
    <property type="entry name" value="PRK04813.1"/>
    <property type="match status" value="4"/>
</dbReference>
<dbReference type="InterPro" id="IPR001031">
    <property type="entry name" value="Thioesterase"/>
</dbReference>
<dbReference type="OrthoDB" id="2378856at2"/>
<dbReference type="SUPFAM" id="SSF47336">
    <property type="entry name" value="ACP-like"/>
    <property type="match status" value="4"/>
</dbReference>
<comment type="caution">
    <text evidence="9">The sequence shown here is derived from an EMBL/GenBank/DDBJ whole genome shotgun (WGS) entry which is preliminary data.</text>
</comment>
<feature type="region of interest" description="Disordered" evidence="7">
    <location>
        <begin position="929"/>
        <end position="951"/>
    </location>
</feature>
<dbReference type="PANTHER" id="PTHR45527">
    <property type="entry name" value="NONRIBOSOMAL PEPTIDE SYNTHETASE"/>
    <property type="match status" value="1"/>
</dbReference>
<evidence type="ECO:0000256" key="4">
    <source>
        <dbReference type="ARBA" id="ARBA00022553"/>
    </source>
</evidence>
<dbReference type="Gene3D" id="3.30.300.30">
    <property type="match status" value="4"/>
</dbReference>
<dbReference type="Gene3D" id="3.30.559.10">
    <property type="entry name" value="Chloramphenicol acetyltransferase-like domain"/>
    <property type="match status" value="5"/>
</dbReference>
<comment type="cofactor">
    <cofactor evidence="1">
        <name>pantetheine 4'-phosphate</name>
        <dbReference type="ChEBI" id="CHEBI:47942"/>
    </cofactor>
</comment>
<dbReference type="RefSeq" id="WP_141982989.1">
    <property type="nucleotide sequence ID" value="NZ_VFPP01000001.1"/>
</dbReference>
<accession>A0A543JPR2</accession>
<evidence type="ECO:0000256" key="7">
    <source>
        <dbReference type="SAM" id="MobiDB-lite"/>
    </source>
</evidence>
<name>A0A543JPR2_9PSEU</name>